<dbReference type="Proteomes" id="UP000300879">
    <property type="component" value="Chromosome"/>
</dbReference>
<name>A0A4P8XJH7_9BACL</name>
<protein>
    <submittedName>
        <fullName evidence="1">Uncharacterized protein</fullName>
    </submittedName>
</protein>
<gene>
    <name evidence="1" type="ORF">E6C60_1813</name>
</gene>
<dbReference type="KEGG" id="palo:E6C60_1813"/>
<evidence type="ECO:0000313" key="1">
    <source>
        <dbReference type="EMBL" id="QCT02528.1"/>
    </source>
</evidence>
<keyword evidence="2" id="KW-1185">Reference proteome</keyword>
<accession>A0A4P8XJH7</accession>
<organism evidence="1 2">
    <name type="scientific">Paenibacillus algicola</name>
    <dbReference type="NCBI Taxonomy" id="2565926"/>
    <lineage>
        <taxon>Bacteria</taxon>
        <taxon>Bacillati</taxon>
        <taxon>Bacillota</taxon>
        <taxon>Bacilli</taxon>
        <taxon>Bacillales</taxon>
        <taxon>Paenibacillaceae</taxon>
        <taxon>Paenibacillus</taxon>
    </lineage>
</organism>
<dbReference type="AlphaFoldDB" id="A0A4P8XJH7"/>
<proteinExistence type="predicted"/>
<dbReference type="EMBL" id="CP040396">
    <property type="protein sequence ID" value="QCT02528.1"/>
    <property type="molecule type" value="Genomic_DNA"/>
</dbReference>
<sequence length="51" mass="5863">MLNDAVILVQRGTIEEAVYKKNVLRKKDFAGHFAMKPGIRKARFLERCSGR</sequence>
<reference evidence="1 2" key="1">
    <citation type="submission" date="2019-05" db="EMBL/GenBank/DDBJ databases">
        <authorList>
            <person name="Chen C."/>
        </authorList>
    </citation>
    <scope>NUCLEOTIDE SEQUENCE [LARGE SCALE GENOMIC DNA]</scope>
    <source>
        <strain evidence="1 2">HB172198</strain>
    </source>
</reference>
<evidence type="ECO:0000313" key="2">
    <source>
        <dbReference type="Proteomes" id="UP000300879"/>
    </source>
</evidence>